<keyword evidence="3" id="KW-0449">Lipoprotein</keyword>
<comment type="similarity">
    <text evidence="2 11">Belongs to the peptidase A1 family.</text>
</comment>
<dbReference type="EMBL" id="KB822705">
    <property type="protein sequence ID" value="ETI23513.1"/>
    <property type="molecule type" value="Genomic_DNA"/>
</dbReference>
<dbReference type="InterPro" id="IPR001461">
    <property type="entry name" value="Aspartic_peptidase_A1"/>
</dbReference>
<keyword evidence="4 11" id="KW-0645">Protease</keyword>
<dbReference type="Proteomes" id="UP000030678">
    <property type="component" value="Unassembled WGS sequence"/>
</dbReference>
<sequence>MKPSPAVVAVAAALSAPLVSAIHLAPRSEASPRTLSLPIERRHVPDILAHERSRLRKRQTSGTVEQTLDNDQSLYYANITLGTPAQSLRLHIDTGSSDLWVNTASSSFCLASTDNCEGGTYSSAQSSTYRLVNDLFNISYVDGSAAVGDYVTDTLGFGGVTLNDFQFGIGEVSSSSQGVLGIGYMSNEVQVQRANLDPYPNLPQALVDAGHIASNAYSLWLNDLDASTGELLFGGVNTEKYEGELATLPILSEGGEYYELSLALTGVTNAGSDLSSSSSFPTAVLLDSGATLTYLPNDITQEIYNSVQAVYQSDVGAAYAPCALASSSATIDYSFSGVTIKVPYNELFLSAGTNNFGQPITFTNGEEACLFGIAPAQSGMAVLGDTFLRSAYVVYDLSNNEISLAQTVFNSTTDNIQMITKGDNGVPNATPVFDPVGDVTATTGGARLGDSSATANPFNAGSKNKQASSMGALVAAVFAVAATLVLS</sequence>
<dbReference type="PROSITE" id="PS51767">
    <property type="entry name" value="PEPTIDASE_A1"/>
    <property type="match status" value="1"/>
</dbReference>
<accession>V9DB41</accession>
<feature type="active site" evidence="10">
    <location>
        <position position="287"/>
    </location>
</feature>
<dbReference type="PRINTS" id="PR00792">
    <property type="entry name" value="PEPSIN"/>
</dbReference>
<dbReference type="InterPro" id="IPR033876">
    <property type="entry name" value="SAP-like"/>
</dbReference>
<dbReference type="GO" id="GO:0098552">
    <property type="term" value="C:side of membrane"/>
    <property type="evidence" value="ECO:0007669"/>
    <property type="project" value="UniProtKB-KW"/>
</dbReference>
<reference evidence="14 15" key="1">
    <citation type="submission" date="2013-03" db="EMBL/GenBank/DDBJ databases">
        <title>The Genome Sequence of Cladophialophora carrionii CBS 160.54.</title>
        <authorList>
            <consortium name="The Broad Institute Genomics Platform"/>
            <person name="Cuomo C."/>
            <person name="de Hoog S."/>
            <person name="Gorbushina A."/>
            <person name="Walker B."/>
            <person name="Young S.K."/>
            <person name="Zeng Q."/>
            <person name="Gargeya S."/>
            <person name="Fitzgerald M."/>
            <person name="Haas B."/>
            <person name="Abouelleil A."/>
            <person name="Allen A.W."/>
            <person name="Alvarado L."/>
            <person name="Arachchi H.M."/>
            <person name="Berlin A.M."/>
            <person name="Chapman S.B."/>
            <person name="Gainer-Dewar J."/>
            <person name="Goldberg J."/>
            <person name="Griggs A."/>
            <person name="Gujja S."/>
            <person name="Hansen M."/>
            <person name="Howarth C."/>
            <person name="Imamovic A."/>
            <person name="Ireland A."/>
            <person name="Larimer J."/>
            <person name="McCowan C."/>
            <person name="Murphy C."/>
            <person name="Pearson M."/>
            <person name="Poon T.W."/>
            <person name="Priest M."/>
            <person name="Roberts A."/>
            <person name="Saif S."/>
            <person name="Shea T."/>
            <person name="Sisk P."/>
            <person name="Sykes S."/>
            <person name="Wortman J."/>
            <person name="Nusbaum C."/>
            <person name="Birren B."/>
        </authorList>
    </citation>
    <scope>NUCLEOTIDE SEQUENCE [LARGE SCALE GENOMIC DNA]</scope>
    <source>
        <strain evidence="14 15">CBS 160.54</strain>
    </source>
</reference>
<dbReference type="PANTHER" id="PTHR47966:SF65">
    <property type="entry name" value="ASPARTIC-TYPE ENDOPEPTIDASE"/>
    <property type="match status" value="1"/>
</dbReference>
<dbReference type="InterPro" id="IPR001969">
    <property type="entry name" value="Aspartic_peptidase_AS"/>
</dbReference>
<organism evidence="14 15">
    <name type="scientific">Cladophialophora carrionii CBS 160.54</name>
    <dbReference type="NCBI Taxonomy" id="1279043"/>
    <lineage>
        <taxon>Eukaryota</taxon>
        <taxon>Fungi</taxon>
        <taxon>Dikarya</taxon>
        <taxon>Ascomycota</taxon>
        <taxon>Pezizomycotina</taxon>
        <taxon>Eurotiomycetes</taxon>
        <taxon>Chaetothyriomycetidae</taxon>
        <taxon>Chaetothyriales</taxon>
        <taxon>Herpotrichiellaceae</taxon>
        <taxon>Cladophialophora</taxon>
    </lineage>
</organism>
<evidence type="ECO:0000313" key="14">
    <source>
        <dbReference type="EMBL" id="ETI23513.1"/>
    </source>
</evidence>
<evidence type="ECO:0000256" key="9">
    <source>
        <dbReference type="ARBA" id="ARBA00068059"/>
    </source>
</evidence>
<dbReference type="CDD" id="cd05474">
    <property type="entry name" value="SAP_like"/>
    <property type="match status" value="1"/>
</dbReference>
<keyword evidence="5 12" id="KW-0732">Signal</keyword>
<evidence type="ECO:0000256" key="11">
    <source>
        <dbReference type="RuleBase" id="RU000454"/>
    </source>
</evidence>
<dbReference type="PROSITE" id="PS00141">
    <property type="entry name" value="ASP_PROTEASE"/>
    <property type="match status" value="1"/>
</dbReference>
<protein>
    <recommendedName>
        <fullName evidence="9">Probable aspartic-type endopeptidase OPSB</fullName>
    </recommendedName>
    <alternativeName>
        <fullName evidence="8">Probable aspartic-type endopeptidase opsB</fullName>
    </alternativeName>
</protein>
<evidence type="ECO:0000256" key="8">
    <source>
        <dbReference type="ARBA" id="ARBA00067536"/>
    </source>
</evidence>
<evidence type="ECO:0000256" key="1">
    <source>
        <dbReference type="ARBA" id="ARBA00004609"/>
    </source>
</evidence>
<gene>
    <name evidence="14" type="ORF">G647_05315</name>
</gene>
<evidence type="ECO:0000256" key="10">
    <source>
        <dbReference type="PIRSR" id="PIRSR601461-1"/>
    </source>
</evidence>
<dbReference type="GO" id="GO:0004190">
    <property type="term" value="F:aspartic-type endopeptidase activity"/>
    <property type="evidence" value="ECO:0007669"/>
    <property type="project" value="UniProtKB-KW"/>
</dbReference>
<dbReference type="InterPro" id="IPR021109">
    <property type="entry name" value="Peptidase_aspartic_dom_sf"/>
</dbReference>
<evidence type="ECO:0000256" key="4">
    <source>
        <dbReference type="ARBA" id="ARBA00022670"/>
    </source>
</evidence>
<dbReference type="GeneID" id="19983808"/>
<dbReference type="GO" id="GO:0005886">
    <property type="term" value="C:plasma membrane"/>
    <property type="evidence" value="ECO:0007669"/>
    <property type="project" value="UniProtKB-SubCell"/>
</dbReference>
<feature type="active site" evidence="10">
    <location>
        <position position="93"/>
    </location>
</feature>
<proteinExistence type="inferred from homology"/>
<evidence type="ECO:0000256" key="7">
    <source>
        <dbReference type="ARBA" id="ARBA00022801"/>
    </source>
</evidence>
<evidence type="ECO:0000256" key="6">
    <source>
        <dbReference type="ARBA" id="ARBA00022750"/>
    </source>
</evidence>
<dbReference type="GO" id="GO:0006508">
    <property type="term" value="P:proteolysis"/>
    <property type="evidence" value="ECO:0007669"/>
    <property type="project" value="UniProtKB-KW"/>
</dbReference>
<dbReference type="Gene3D" id="2.40.70.10">
    <property type="entry name" value="Acid Proteases"/>
    <property type="match status" value="2"/>
</dbReference>
<feature type="chain" id="PRO_5004772954" description="Probable aspartic-type endopeptidase OPSB" evidence="12">
    <location>
        <begin position="22"/>
        <end position="487"/>
    </location>
</feature>
<comment type="subcellular location">
    <subcellularLocation>
        <location evidence="1">Cell membrane</location>
        <topology evidence="1">Lipid-anchor</topology>
        <topology evidence="1">GPI-anchor</topology>
    </subcellularLocation>
</comment>
<evidence type="ECO:0000256" key="12">
    <source>
        <dbReference type="SAM" id="SignalP"/>
    </source>
</evidence>
<dbReference type="PANTHER" id="PTHR47966">
    <property type="entry name" value="BETA-SITE APP-CLEAVING ENZYME, ISOFORM A-RELATED"/>
    <property type="match status" value="1"/>
</dbReference>
<keyword evidence="3" id="KW-0472">Membrane</keyword>
<keyword evidence="3" id="KW-0336">GPI-anchor</keyword>
<name>V9DB41_9EURO</name>
<dbReference type="VEuPathDB" id="FungiDB:G647_05315"/>
<keyword evidence="6 11" id="KW-0064">Aspartyl protease</keyword>
<dbReference type="RefSeq" id="XP_008727868.1">
    <property type="nucleotide sequence ID" value="XM_008729646.1"/>
</dbReference>
<keyword evidence="3" id="KW-0325">Glycoprotein</keyword>
<evidence type="ECO:0000256" key="3">
    <source>
        <dbReference type="ARBA" id="ARBA00022622"/>
    </source>
</evidence>
<feature type="signal peptide" evidence="12">
    <location>
        <begin position="1"/>
        <end position="21"/>
    </location>
</feature>
<feature type="domain" description="Peptidase A1" evidence="13">
    <location>
        <begin position="75"/>
        <end position="405"/>
    </location>
</feature>
<evidence type="ECO:0000256" key="2">
    <source>
        <dbReference type="ARBA" id="ARBA00007447"/>
    </source>
</evidence>
<dbReference type="AlphaFoldDB" id="V9DB41"/>
<dbReference type="SUPFAM" id="SSF50630">
    <property type="entry name" value="Acid proteases"/>
    <property type="match status" value="1"/>
</dbReference>
<evidence type="ECO:0000313" key="15">
    <source>
        <dbReference type="Proteomes" id="UP000030678"/>
    </source>
</evidence>
<dbReference type="FunFam" id="2.40.70.10:FF:000011">
    <property type="entry name" value="Aspartic protease"/>
    <property type="match status" value="1"/>
</dbReference>
<dbReference type="OrthoDB" id="771136at2759"/>
<dbReference type="HOGENOM" id="CLU_013253_9_3_1"/>
<keyword evidence="7 11" id="KW-0378">Hydrolase</keyword>
<dbReference type="InterPro" id="IPR033121">
    <property type="entry name" value="PEPTIDASE_A1"/>
</dbReference>
<evidence type="ECO:0000259" key="13">
    <source>
        <dbReference type="PROSITE" id="PS51767"/>
    </source>
</evidence>
<dbReference type="Pfam" id="PF00026">
    <property type="entry name" value="Asp"/>
    <property type="match status" value="1"/>
</dbReference>
<evidence type="ECO:0000256" key="5">
    <source>
        <dbReference type="ARBA" id="ARBA00022729"/>
    </source>
</evidence>